<dbReference type="PROSITE" id="PS00912">
    <property type="entry name" value="DHODEHASE_2"/>
    <property type="match status" value="1"/>
</dbReference>
<dbReference type="InterPro" id="IPR001295">
    <property type="entry name" value="Dihydroorotate_DH_CS"/>
</dbReference>
<dbReference type="UniPathway" id="UPA00070"/>
<feature type="binding site" evidence="9">
    <location>
        <begin position="46"/>
        <end position="47"/>
    </location>
    <ligand>
        <name>FMN</name>
        <dbReference type="ChEBI" id="CHEBI:58210"/>
    </ligand>
</feature>
<dbReference type="GO" id="GO:0005737">
    <property type="term" value="C:cytoplasm"/>
    <property type="evidence" value="ECO:0007669"/>
    <property type="project" value="UniProtKB-SubCell"/>
</dbReference>
<evidence type="ECO:0000256" key="2">
    <source>
        <dbReference type="ARBA" id="ARBA00004725"/>
    </source>
</evidence>
<protein>
    <recommendedName>
        <fullName evidence="9">Dihydroorotate dehydrogenase</fullName>
        <shortName evidence="9">DHOD</shortName>
        <shortName evidence="9">DHODase</shortName>
        <shortName evidence="9">DHOdehase</shortName>
        <ecNumber evidence="9">1.3.-.-</ecNumber>
    </recommendedName>
</protein>
<dbReference type="CDD" id="cd04740">
    <property type="entry name" value="DHOD_1B_like"/>
    <property type="match status" value="1"/>
</dbReference>
<keyword evidence="4 9" id="KW-0963">Cytoplasm</keyword>
<dbReference type="RefSeq" id="WP_154505886.1">
    <property type="nucleotide sequence ID" value="NZ_VUMN01000041.1"/>
</dbReference>
<dbReference type="EMBL" id="VUMN01000041">
    <property type="protein sequence ID" value="MSS59650.1"/>
    <property type="molecule type" value="Genomic_DNA"/>
</dbReference>
<dbReference type="PANTHER" id="PTHR48109:SF1">
    <property type="entry name" value="DIHYDROOROTATE DEHYDROGENASE (FUMARATE)"/>
    <property type="match status" value="1"/>
</dbReference>
<dbReference type="SUPFAM" id="SSF51395">
    <property type="entry name" value="FMN-linked oxidoreductases"/>
    <property type="match status" value="1"/>
</dbReference>
<dbReference type="GO" id="GO:0006207">
    <property type="term" value="P:'de novo' pyrimidine nucleobase biosynthetic process"/>
    <property type="evidence" value="ECO:0007669"/>
    <property type="project" value="InterPro"/>
</dbReference>
<feature type="binding site" evidence="9">
    <location>
        <begin position="70"/>
        <end position="74"/>
    </location>
    <ligand>
        <name>substrate</name>
    </ligand>
</feature>
<dbReference type="HAMAP" id="MF_00224">
    <property type="entry name" value="DHO_dh_type1"/>
    <property type="match status" value="1"/>
</dbReference>
<evidence type="ECO:0000313" key="12">
    <source>
        <dbReference type="Proteomes" id="UP000461880"/>
    </source>
</evidence>
<dbReference type="InterPro" id="IPR050074">
    <property type="entry name" value="DHO_dehydrogenase"/>
</dbReference>
<dbReference type="NCBIfam" id="TIGR01037">
    <property type="entry name" value="pyrD_sub1_fam"/>
    <property type="match status" value="1"/>
</dbReference>
<keyword evidence="6 9" id="KW-0288">FMN</keyword>
<keyword evidence="8 9" id="KW-0560">Oxidoreductase</keyword>
<dbReference type="PIRSF" id="PIRSF000164">
    <property type="entry name" value="DHO_oxidase"/>
    <property type="match status" value="1"/>
</dbReference>
<comment type="catalytic activity">
    <reaction evidence="9">
        <text>(S)-dihydroorotate + A = orotate + AH2</text>
        <dbReference type="Rhea" id="RHEA:18073"/>
        <dbReference type="ChEBI" id="CHEBI:13193"/>
        <dbReference type="ChEBI" id="CHEBI:17499"/>
        <dbReference type="ChEBI" id="CHEBI:30839"/>
        <dbReference type="ChEBI" id="CHEBI:30864"/>
    </reaction>
</comment>
<dbReference type="InterPro" id="IPR012135">
    <property type="entry name" value="Dihydroorotate_DH_1_2"/>
</dbReference>
<dbReference type="FunFam" id="3.20.20.70:FF:000027">
    <property type="entry name" value="Dihydropyrimidine dehydrogenase [NADP(+)]"/>
    <property type="match status" value="1"/>
</dbReference>
<feature type="binding site" evidence="9">
    <location>
        <position position="100"/>
    </location>
    <ligand>
        <name>FMN</name>
        <dbReference type="ChEBI" id="CHEBI:58210"/>
    </ligand>
</feature>
<organism evidence="11 12">
    <name type="scientific">Stecheria intestinalis</name>
    <dbReference type="NCBI Taxonomy" id="2606630"/>
    <lineage>
        <taxon>Bacteria</taxon>
        <taxon>Bacillati</taxon>
        <taxon>Bacillota</taxon>
        <taxon>Erysipelotrichia</taxon>
        <taxon>Erysipelotrichales</taxon>
        <taxon>Erysipelotrichaceae</taxon>
        <taxon>Stecheria</taxon>
    </lineage>
</organism>
<comment type="function">
    <text evidence="9">Catalyzes the conversion of dihydroorotate to orotate.</text>
</comment>
<dbReference type="PANTHER" id="PTHR48109">
    <property type="entry name" value="DIHYDROOROTATE DEHYDROGENASE (QUINONE), MITOCHONDRIAL-RELATED"/>
    <property type="match status" value="1"/>
</dbReference>
<comment type="cofactor">
    <cofactor evidence="9">
        <name>FMN</name>
        <dbReference type="ChEBI" id="CHEBI:58210"/>
    </cofactor>
    <text evidence="9">Binds 1 FMN per subunit.</text>
</comment>
<feature type="active site" description="Nucleophile" evidence="9">
    <location>
        <position position="130"/>
    </location>
</feature>
<dbReference type="Proteomes" id="UP000461880">
    <property type="component" value="Unassembled WGS sequence"/>
</dbReference>
<dbReference type="AlphaFoldDB" id="A0A7X2NU83"/>
<feature type="domain" description="Dihydroorotate dehydrogenase catalytic" evidence="10">
    <location>
        <begin position="5"/>
        <end position="284"/>
    </location>
</feature>
<comment type="pathway">
    <text evidence="2 9">Pyrimidine metabolism; UMP biosynthesis via de novo pathway.</text>
</comment>
<dbReference type="Pfam" id="PF01180">
    <property type="entry name" value="DHO_dh"/>
    <property type="match status" value="1"/>
</dbReference>
<name>A0A7X2NU83_9FIRM</name>
<dbReference type="EC" id="1.3.-.-" evidence="9"/>
<proteinExistence type="inferred from homology"/>
<feature type="binding site" evidence="9">
    <location>
        <position position="46"/>
    </location>
    <ligand>
        <name>substrate</name>
    </ligand>
</feature>
<evidence type="ECO:0000313" key="11">
    <source>
        <dbReference type="EMBL" id="MSS59650.1"/>
    </source>
</evidence>
<accession>A0A7X2NU83</accession>
<reference evidence="11 12" key="1">
    <citation type="submission" date="2019-08" db="EMBL/GenBank/DDBJ databases">
        <title>In-depth cultivation of the pig gut microbiome towards novel bacterial diversity and tailored functional studies.</title>
        <authorList>
            <person name="Wylensek D."/>
            <person name="Hitch T.C.A."/>
            <person name="Clavel T."/>
        </authorList>
    </citation>
    <scope>NUCLEOTIDE SEQUENCE [LARGE SCALE GENOMIC DNA]</scope>
    <source>
        <strain evidence="11 12">Oil+RF-744-GAM-WT-6</strain>
    </source>
</reference>
<dbReference type="NCBIfam" id="NF005574">
    <property type="entry name" value="PRK07259.1"/>
    <property type="match status" value="1"/>
</dbReference>
<evidence type="ECO:0000256" key="9">
    <source>
        <dbReference type="HAMAP-Rule" id="MF_00224"/>
    </source>
</evidence>
<dbReference type="Gene3D" id="3.20.20.70">
    <property type="entry name" value="Aldolase class I"/>
    <property type="match status" value="1"/>
</dbReference>
<evidence type="ECO:0000256" key="3">
    <source>
        <dbReference type="ARBA" id="ARBA00008008"/>
    </source>
</evidence>
<feature type="binding site" evidence="9">
    <location>
        <position position="127"/>
    </location>
    <ligand>
        <name>substrate</name>
    </ligand>
</feature>
<dbReference type="InterPro" id="IPR049622">
    <property type="entry name" value="Dihydroorotate_DH_I"/>
</dbReference>
<keyword evidence="5 9" id="KW-0285">Flavoprotein</keyword>
<evidence type="ECO:0000256" key="6">
    <source>
        <dbReference type="ARBA" id="ARBA00022643"/>
    </source>
</evidence>
<feature type="binding site" evidence="9">
    <location>
        <begin position="243"/>
        <end position="244"/>
    </location>
    <ligand>
        <name>FMN</name>
        <dbReference type="ChEBI" id="CHEBI:58210"/>
    </ligand>
</feature>
<gene>
    <name evidence="9" type="primary">pyrD</name>
    <name evidence="11" type="ORF">FYJ51_12175</name>
</gene>
<sequence length="301" mass="32450">MSEALKTEFCGTLFRNPVLLASGTCGFGQEISEYFDLEQLGGICSKGLTLEPRKGNEGIRIHETPSGVMNSIGLENPGIRAYLKEDLPWIQTKNLVNLVNLGGHSIEDYEEGARLLNDAGIEFLELNISCPNVKNGGMNFGVKAEVAAEVVKRIRRIFTRKLIVKLSPNAENITELAEACEAEGADGLSLTNTYLAMAIDIERRKPVFNNVYAGLSGPAIKPISLRMVHQVSHAVKIPVIGIGGIASSDDAIEYIMAGASLVEVGAASFADPMLAAKIVDGMEQWVKQHGLENISEIRGIV</sequence>
<dbReference type="InterPro" id="IPR024920">
    <property type="entry name" value="Dihydroorotate_DH_1"/>
</dbReference>
<dbReference type="InterPro" id="IPR033888">
    <property type="entry name" value="DHOD_1B"/>
</dbReference>
<evidence type="ECO:0000256" key="5">
    <source>
        <dbReference type="ARBA" id="ARBA00022630"/>
    </source>
</evidence>
<comment type="subcellular location">
    <subcellularLocation>
        <location evidence="1 9">Cytoplasm</location>
    </subcellularLocation>
</comment>
<comment type="caution">
    <text evidence="9">Lacks conserved residue(s) required for the propagation of feature annotation.</text>
</comment>
<dbReference type="GO" id="GO:0044205">
    <property type="term" value="P:'de novo' UMP biosynthetic process"/>
    <property type="evidence" value="ECO:0007669"/>
    <property type="project" value="UniProtKB-UniRule"/>
</dbReference>
<comment type="similarity">
    <text evidence="3 9">Belongs to the dihydroorotate dehydrogenase family. Type 1 subfamily.</text>
</comment>
<keyword evidence="12" id="KW-1185">Reference proteome</keyword>
<keyword evidence="7 9" id="KW-0665">Pyrimidine biosynthesis</keyword>
<evidence type="ECO:0000259" key="10">
    <source>
        <dbReference type="Pfam" id="PF01180"/>
    </source>
</evidence>
<evidence type="ECO:0000256" key="1">
    <source>
        <dbReference type="ARBA" id="ARBA00004496"/>
    </source>
</evidence>
<evidence type="ECO:0000256" key="7">
    <source>
        <dbReference type="ARBA" id="ARBA00022975"/>
    </source>
</evidence>
<feature type="binding site" evidence="9">
    <location>
        <position position="217"/>
    </location>
    <ligand>
        <name>FMN</name>
        <dbReference type="ChEBI" id="CHEBI:58210"/>
    </ligand>
</feature>
<dbReference type="InterPro" id="IPR005720">
    <property type="entry name" value="Dihydroorotate_DH_cat"/>
</dbReference>
<feature type="binding site" evidence="9">
    <location>
        <position position="165"/>
    </location>
    <ligand>
        <name>FMN</name>
        <dbReference type="ChEBI" id="CHEBI:58210"/>
    </ligand>
</feature>
<dbReference type="InterPro" id="IPR013785">
    <property type="entry name" value="Aldolase_TIM"/>
</dbReference>
<evidence type="ECO:0000256" key="8">
    <source>
        <dbReference type="ARBA" id="ARBA00023002"/>
    </source>
</evidence>
<feature type="binding site" evidence="9">
    <location>
        <position position="22"/>
    </location>
    <ligand>
        <name>FMN</name>
        <dbReference type="ChEBI" id="CHEBI:58210"/>
    </ligand>
</feature>
<evidence type="ECO:0000256" key="4">
    <source>
        <dbReference type="ARBA" id="ARBA00022490"/>
    </source>
</evidence>
<dbReference type="GO" id="GO:0004152">
    <property type="term" value="F:dihydroorotate dehydrogenase activity"/>
    <property type="evidence" value="ECO:0007669"/>
    <property type="project" value="UniProtKB-UniRule"/>
</dbReference>
<feature type="binding site" evidence="9">
    <location>
        <begin position="192"/>
        <end position="193"/>
    </location>
    <ligand>
        <name>substrate</name>
    </ligand>
</feature>
<feature type="binding site" evidence="9">
    <location>
        <position position="127"/>
    </location>
    <ligand>
        <name>FMN</name>
        <dbReference type="ChEBI" id="CHEBI:58210"/>
    </ligand>
</feature>
<comment type="caution">
    <text evidence="11">The sequence shown here is derived from an EMBL/GenBank/DDBJ whole genome shotgun (WGS) entry which is preliminary data.</text>
</comment>